<evidence type="ECO:0000313" key="2">
    <source>
        <dbReference type="EMBL" id="WAL62714.1"/>
    </source>
</evidence>
<reference evidence="2" key="1">
    <citation type="submission" date="2022-12" db="EMBL/GenBank/DDBJ databases">
        <title>Polyphasic identification of a Novel Hot-Spring Cyanobacterium Ocullathermofonsia sinensis gen nov. sp. nov. and Genomic Insights on its Adaptations to the Thermal Habitat.</title>
        <authorList>
            <person name="Daroch M."/>
            <person name="Tang J."/>
            <person name="Jiang Y."/>
        </authorList>
    </citation>
    <scope>NUCLEOTIDE SEQUENCE</scope>
    <source>
        <strain evidence="2">PKUAC-SCTA174</strain>
    </source>
</reference>
<name>A0A9E8ZJ75_9CYAN</name>
<dbReference type="EMBL" id="CP113797">
    <property type="protein sequence ID" value="WAL62714.1"/>
    <property type="molecule type" value="Genomic_DNA"/>
</dbReference>
<keyword evidence="3" id="KW-1185">Reference proteome</keyword>
<sequence>MSTAYNKMTLRFPLWAYLTQPIFGAAFKSFRPRRFWYLYSLERLEIAWVNSPEPNPEEVNSLLEFLDACWADADWRTDPRLNREFVHYLERCWLKQMSRSKGMSNASDPQSDEETFF</sequence>
<proteinExistence type="predicted"/>
<dbReference type="AlphaFoldDB" id="A0A9E8ZJ75"/>
<dbReference type="RefSeq" id="WP_268613051.1">
    <property type="nucleotide sequence ID" value="NZ_CP113797.1"/>
</dbReference>
<feature type="compositionally biased region" description="Polar residues" evidence="1">
    <location>
        <begin position="98"/>
        <end position="109"/>
    </location>
</feature>
<protein>
    <submittedName>
        <fullName evidence="2">Uncharacterized protein</fullName>
    </submittedName>
</protein>
<organism evidence="2 3">
    <name type="scientific">Thermocoleostomius sinensis A174</name>
    <dbReference type="NCBI Taxonomy" id="2016057"/>
    <lineage>
        <taxon>Bacteria</taxon>
        <taxon>Bacillati</taxon>
        <taxon>Cyanobacteriota</taxon>
        <taxon>Cyanophyceae</taxon>
        <taxon>Oculatellales</taxon>
        <taxon>Oculatellaceae</taxon>
        <taxon>Thermocoleostomius</taxon>
    </lineage>
</organism>
<dbReference type="Proteomes" id="UP001163152">
    <property type="component" value="Chromosome"/>
</dbReference>
<gene>
    <name evidence="2" type="ORF">OXH18_12190</name>
</gene>
<dbReference type="KEGG" id="tsin:OXH18_12190"/>
<feature type="region of interest" description="Disordered" evidence="1">
    <location>
        <begin position="98"/>
        <end position="117"/>
    </location>
</feature>
<accession>A0A9E8ZJ75</accession>
<evidence type="ECO:0000256" key="1">
    <source>
        <dbReference type="SAM" id="MobiDB-lite"/>
    </source>
</evidence>
<evidence type="ECO:0000313" key="3">
    <source>
        <dbReference type="Proteomes" id="UP001163152"/>
    </source>
</evidence>